<accession>A0A1H5SJ27</accession>
<evidence type="ECO:0000313" key="2">
    <source>
        <dbReference type="EMBL" id="SEF50414.1"/>
    </source>
</evidence>
<evidence type="ECO:0000256" key="1">
    <source>
        <dbReference type="SAM" id="Phobius"/>
    </source>
</evidence>
<keyword evidence="1" id="KW-1133">Transmembrane helix</keyword>
<sequence length="96" mass="10769">MPKWLWFLPVSCLTLTFGYFGLKQGQQMTSLSETEVINAVAGAYVEKTGGDMTDCFAYPSEKDREWLVVSCGTNWLTGIDRFGRTLWIDHTPAPDA</sequence>
<keyword evidence="3" id="KW-1185">Reference proteome</keyword>
<dbReference type="EMBL" id="FNUZ01000001">
    <property type="protein sequence ID" value="SEF50414.1"/>
    <property type="molecule type" value="Genomic_DNA"/>
</dbReference>
<feature type="transmembrane region" description="Helical" evidence="1">
    <location>
        <begin position="6"/>
        <end position="22"/>
    </location>
</feature>
<dbReference type="RefSeq" id="WP_103908657.1">
    <property type="nucleotide sequence ID" value="NZ_FNUZ01000001.1"/>
</dbReference>
<organism evidence="2 3">
    <name type="scientific">Thalassococcus halodurans</name>
    <dbReference type="NCBI Taxonomy" id="373675"/>
    <lineage>
        <taxon>Bacteria</taxon>
        <taxon>Pseudomonadati</taxon>
        <taxon>Pseudomonadota</taxon>
        <taxon>Alphaproteobacteria</taxon>
        <taxon>Rhodobacterales</taxon>
        <taxon>Roseobacteraceae</taxon>
        <taxon>Thalassococcus</taxon>
    </lineage>
</organism>
<keyword evidence="1" id="KW-0812">Transmembrane</keyword>
<reference evidence="2 3" key="1">
    <citation type="submission" date="2016-10" db="EMBL/GenBank/DDBJ databases">
        <authorList>
            <person name="de Groot N.N."/>
        </authorList>
    </citation>
    <scope>NUCLEOTIDE SEQUENCE [LARGE SCALE GENOMIC DNA]</scope>
    <source>
        <strain evidence="2 3">DSM 26915</strain>
    </source>
</reference>
<proteinExistence type="predicted"/>
<protein>
    <submittedName>
        <fullName evidence="2">Uncharacterized protein</fullName>
    </submittedName>
</protein>
<dbReference type="OrthoDB" id="7874631at2"/>
<dbReference type="Proteomes" id="UP000236752">
    <property type="component" value="Unassembled WGS sequence"/>
</dbReference>
<gene>
    <name evidence="2" type="ORF">SAMN04488045_0247</name>
</gene>
<name>A0A1H5SJ27_9RHOB</name>
<evidence type="ECO:0000313" key="3">
    <source>
        <dbReference type="Proteomes" id="UP000236752"/>
    </source>
</evidence>
<keyword evidence="1" id="KW-0472">Membrane</keyword>
<dbReference type="AlphaFoldDB" id="A0A1H5SJ27"/>